<protein>
    <submittedName>
        <fullName evidence="3">NADP-dependent 3-hydroxy acid dehydrogenase YdfG</fullName>
    </submittedName>
</protein>
<dbReference type="PANTHER" id="PTHR43669">
    <property type="entry name" value="5-KETO-D-GLUCONATE 5-REDUCTASE"/>
    <property type="match status" value="1"/>
</dbReference>
<comment type="similarity">
    <text evidence="1">Belongs to the short-chain dehydrogenases/reductases (SDR) family.</text>
</comment>
<evidence type="ECO:0000256" key="2">
    <source>
        <dbReference type="ARBA" id="ARBA00023002"/>
    </source>
</evidence>
<dbReference type="PANTHER" id="PTHR43669:SF3">
    <property type="entry name" value="ALCOHOL DEHYDROGENASE, PUTATIVE (AFU_ORTHOLOGUE AFUA_3G03445)-RELATED"/>
    <property type="match status" value="1"/>
</dbReference>
<sequence>MSRETEQQSVIVHGAGGAIGSAVARQFARHGAELFLAGHRGQSVEATAERIRAESPARVHVAEVDAFDPAAVNAHADAVFEAAGRIDVMLNAVSIPLVQGVPLLELGLEDALAPATSWLRTQFITSQAAGRHMAERGGGTILTLSASPARVAIAGVGGFAAACSAVEALTRTFAAELGPSGVRVVCLRMQRILETIGDIPDLPMPLEEFAGFLESLTTSRSLPSLDEVAEMAVFLAEGGARSMNGAVLNLTCGMSPD</sequence>
<dbReference type="InterPro" id="IPR036291">
    <property type="entry name" value="NAD(P)-bd_dom_sf"/>
</dbReference>
<accession>A0A1H1TBZ0</accession>
<evidence type="ECO:0000313" key="3">
    <source>
        <dbReference type="EMBL" id="SDS57825.1"/>
    </source>
</evidence>
<dbReference type="AlphaFoldDB" id="A0A1H1TBZ0"/>
<dbReference type="InterPro" id="IPR002347">
    <property type="entry name" value="SDR_fam"/>
</dbReference>
<dbReference type="SUPFAM" id="SSF51735">
    <property type="entry name" value="NAD(P)-binding Rossmann-fold domains"/>
    <property type="match status" value="1"/>
</dbReference>
<name>A0A1H1TBZ0_9MICO</name>
<gene>
    <name evidence="3" type="ORF">SAMN04489834_1737</name>
</gene>
<dbReference type="CDD" id="cd05233">
    <property type="entry name" value="SDR_c"/>
    <property type="match status" value="1"/>
</dbReference>
<dbReference type="PRINTS" id="PR00081">
    <property type="entry name" value="GDHRDH"/>
</dbReference>
<reference evidence="4" key="1">
    <citation type="submission" date="2016-10" db="EMBL/GenBank/DDBJ databases">
        <authorList>
            <person name="Varghese N."/>
            <person name="Submissions S."/>
        </authorList>
    </citation>
    <scope>NUCLEOTIDE SEQUENCE [LARGE SCALE GENOMIC DNA]</scope>
    <source>
        <strain evidence="4">DSM 21772</strain>
    </source>
</reference>
<dbReference type="STRING" id="412690.SAMN04489834_1737"/>
<dbReference type="EMBL" id="LT629742">
    <property type="protein sequence ID" value="SDS57825.1"/>
    <property type="molecule type" value="Genomic_DNA"/>
</dbReference>
<evidence type="ECO:0000313" key="4">
    <source>
        <dbReference type="Proteomes" id="UP000181956"/>
    </source>
</evidence>
<keyword evidence="2" id="KW-0560">Oxidoreductase</keyword>
<dbReference type="Proteomes" id="UP000181956">
    <property type="component" value="Chromosome I"/>
</dbReference>
<dbReference type="OrthoDB" id="670853at2"/>
<dbReference type="RefSeq" id="WP_083363679.1">
    <property type="nucleotide sequence ID" value="NZ_LT629742.1"/>
</dbReference>
<organism evidence="3 4">
    <name type="scientific">Microterricola viridarii</name>
    <dbReference type="NCBI Taxonomy" id="412690"/>
    <lineage>
        <taxon>Bacteria</taxon>
        <taxon>Bacillati</taxon>
        <taxon>Actinomycetota</taxon>
        <taxon>Actinomycetes</taxon>
        <taxon>Micrococcales</taxon>
        <taxon>Microbacteriaceae</taxon>
        <taxon>Microterricola</taxon>
    </lineage>
</organism>
<dbReference type="Gene3D" id="3.40.50.720">
    <property type="entry name" value="NAD(P)-binding Rossmann-like Domain"/>
    <property type="match status" value="1"/>
</dbReference>
<evidence type="ECO:0000256" key="1">
    <source>
        <dbReference type="ARBA" id="ARBA00006484"/>
    </source>
</evidence>
<keyword evidence="4" id="KW-1185">Reference proteome</keyword>
<dbReference type="GO" id="GO:0016491">
    <property type="term" value="F:oxidoreductase activity"/>
    <property type="evidence" value="ECO:0007669"/>
    <property type="project" value="UniProtKB-KW"/>
</dbReference>
<proteinExistence type="inferred from homology"/>
<dbReference type="Pfam" id="PF13561">
    <property type="entry name" value="adh_short_C2"/>
    <property type="match status" value="1"/>
</dbReference>